<keyword evidence="11" id="KW-0969">Cilium</keyword>
<dbReference type="PRINTS" id="PR00953">
    <property type="entry name" value="TYPE3IMRPROT"/>
</dbReference>
<proteinExistence type="inferred from homology"/>
<evidence type="ECO:0000256" key="7">
    <source>
        <dbReference type="ARBA" id="ARBA00023136"/>
    </source>
</evidence>
<comment type="similarity">
    <text evidence="2 10">Belongs to the FliR/MopE/SpaR family.</text>
</comment>
<feature type="transmembrane region" description="Helical" evidence="10">
    <location>
        <begin position="128"/>
        <end position="147"/>
    </location>
</feature>
<evidence type="ECO:0000256" key="6">
    <source>
        <dbReference type="ARBA" id="ARBA00022989"/>
    </source>
</evidence>
<evidence type="ECO:0000256" key="4">
    <source>
        <dbReference type="ARBA" id="ARBA00022475"/>
    </source>
</evidence>
<dbReference type="InterPro" id="IPR002010">
    <property type="entry name" value="T3SS_IM_R"/>
</dbReference>
<accession>A0ABW3U6R4</accession>
<protein>
    <recommendedName>
        <fullName evidence="3 9">Flagellar biosynthetic protein FliR</fullName>
    </recommendedName>
</protein>
<evidence type="ECO:0000256" key="5">
    <source>
        <dbReference type="ARBA" id="ARBA00022692"/>
    </source>
</evidence>
<evidence type="ECO:0000313" key="12">
    <source>
        <dbReference type="Proteomes" id="UP001597264"/>
    </source>
</evidence>
<comment type="caution">
    <text evidence="11">The sequence shown here is derived from an EMBL/GenBank/DDBJ whole genome shotgun (WGS) entry which is preliminary data.</text>
</comment>
<evidence type="ECO:0000256" key="10">
    <source>
        <dbReference type="RuleBase" id="RU362071"/>
    </source>
</evidence>
<dbReference type="Pfam" id="PF01311">
    <property type="entry name" value="Bac_export_1"/>
    <property type="match status" value="1"/>
</dbReference>
<feature type="transmembrane region" description="Helical" evidence="10">
    <location>
        <begin position="184"/>
        <end position="204"/>
    </location>
</feature>
<gene>
    <name evidence="11" type="primary">fliR</name>
    <name evidence="11" type="ORF">ACFQ2X_02665</name>
</gene>
<dbReference type="PANTHER" id="PTHR30065:SF8">
    <property type="entry name" value="FLAGELLAR BIOSYNTHETIC PROTEIN FLIR"/>
    <property type="match status" value="1"/>
</dbReference>
<evidence type="ECO:0000256" key="3">
    <source>
        <dbReference type="ARBA" id="ARBA00021717"/>
    </source>
</evidence>
<evidence type="ECO:0000256" key="2">
    <source>
        <dbReference type="ARBA" id="ARBA00009772"/>
    </source>
</evidence>
<keyword evidence="8 10" id="KW-0975">Bacterial flagellum</keyword>
<evidence type="ECO:0000313" key="11">
    <source>
        <dbReference type="EMBL" id="MFD1215490.1"/>
    </source>
</evidence>
<evidence type="ECO:0000256" key="8">
    <source>
        <dbReference type="ARBA" id="ARBA00023143"/>
    </source>
</evidence>
<name>A0ABW3U6R4_9GAMM</name>
<feature type="transmembrane region" description="Helical" evidence="10">
    <location>
        <begin position="94"/>
        <end position="116"/>
    </location>
</feature>
<feature type="transmembrane region" description="Helical" evidence="10">
    <location>
        <begin position="210"/>
        <end position="232"/>
    </location>
</feature>
<dbReference type="PANTHER" id="PTHR30065">
    <property type="entry name" value="FLAGELLAR BIOSYNTHETIC PROTEIN FLIR"/>
    <property type="match status" value="1"/>
</dbReference>
<reference evidence="12" key="1">
    <citation type="journal article" date="2019" name="Int. J. Syst. Evol. Microbiol.">
        <title>The Global Catalogue of Microorganisms (GCM) 10K type strain sequencing project: providing services to taxonomists for standard genome sequencing and annotation.</title>
        <authorList>
            <consortium name="The Broad Institute Genomics Platform"/>
            <consortium name="The Broad Institute Genome Sequencing Center for Infectious Disease"/>
            <person name="Wu L."/>
            <person name="Ma J."/>
        </authorList>
    </citation>
    <scope>NUCLEOTIDE SEQUENCE [LARGE SCALE GENOMIC DNA]</scope>
    <source>
        <strain evidence="12">CCUG 54356</strain>
    </source>
</reference>
<keyword evidence="6 10" id="KW-1133">Transmembrane helix</keyword>
<feature type="transmembrane region" description="Helical" evidence="10">
    <location>
        <begin position="67"/>
        <end position="87"/>
    </location>
</feature>
<evidence type="ECO:0000256" key="1">
    <source>
        <dbReference type="ARBA" id="ARBA00002578"/>
    </source>
</evidence>
<keyword evidence="7 10" id="KW-0472">Membrane</keyword>
<keyword evidence="11" id="KW-0282">Flagellum</keyword>
<keyword evidence="11" id="KW-0966">Cell projection</keyword>
<comment type="function">
    <text evidence="1 10">Role in flagellar biosynthesis.</text>
</comment>
<keyword evidence="5 10" id="KW-0812">Transmembrane</keyword>
<dbReference type="EMBL" id="JBHTLR010000004">
    <property type="protein sequence ID" value="MFD1215490.1"/>
    <property type="molecule type" value="Genomic_DNA"/>
</dbReference>
<dbReference type="RefSeq" id="WP_230437769.1">
    <property type="nucleotide sequence ID" value="NZ_CP087715.1"/>
</dbReference>
<feature type="transmembrane region" description="Helical" evidence="10">
    <location>
        <begin position="44"/>
        <end position="61"/>
    </location>
</feature>
<sequence>MIDITYAQLHAWLIAFLWPFVRLSGFLMASPVLGHRAAPTRVKIGLAAVLTIVIAPGLPPLPTVPVWSWAGLGILVEQTLIGAAIGLTLRVIFAVVQAAGDFIGLQMGLAFATFVTPDGVNTMVLSRFLHLVTIMVFLAVDGHLIVIETLAGSFQTLPVGYTGLNPAGFEMLARFGSTVFSSGLLLALPVVAALLIVNVSLGILNRSAPQLTVFSIGFPVSLTLGLILLVVLMTDLGRFLQMLFEQGLLMIQQLLTTLAQP</sequence>
<keyword evidence="4 10" id="KW-1003">Cell membrane</keyword>
<dbReference type="NCBIfam" id="TIGR01400">
    <property type="entry name" value="fliR"/>
    <property type="match status" value="1"/>
</dbReference>
<evidence type="ECO:0000256" key="9">
    <source>
        <dbReference type="NCBIfam" id="TIGR01400"/>
    </source>
</evidence>
<organism evidence="11 12">
    <name type="scientific">Microbulbifer celer</name>
    <dbReference type="NCBI Taxonomy" id="435905"/>
    <lineage>
        <taxon>Bacteria</taxon>
        <taxon>Pseudomonadati</taxon>
        <taxon>Pseudomonadota</taxon>
        <taxon>Gammaproteobacteria</taxon>
        <taxon>Cellvibrionales</taxon>
        <taxon>Microbulbiferaceae</taxon>
        <taxon>Microbulbifer</taxon>
    </lineage>
</organism>
<feature type="transmembrane region" description="Helical" evidence="10">
    <location>
        <begin position="12"/>
        <end position="32"/>
    </location>
</feature>
<comment type="subcellular location">
    <subcellularLocation>
        <location evidence="10">Cell membrane</location>
        <topology evidence="10">Multi-pass membrane protein</topology>
    </subcellularLocation>
    <subcellularLocation>
        <location evidence="10">Bacterial flagellum basal body</location>
    </subcellularLocation>
</comment>
<keyword evidence="12" id="KW-1185">Reference proteome</keyword>
<dbReference type="InterPro" id="IPR006303">
    <property type="entry name" value="FliR"/>
</dbReference>
<dbReference type="Proteomes" id="UP001597264">
    <property type="component" value="Unassembled WGS sequence"/>
</dbReference>